<keyword evidence="2" id="KW-1185">Reference proteome</keyword>
<dbReference type="SUPFAM" id="SSF109854">
    <property type="entry name" value="DinB/YfiT-like putative metalloenzymes"/>
    <property type="match status" value="1"/>
</dbReference>
<proteinExistence type="predicted"/>
<dbReference type="Gene3D" id="1.20.120.450">
    <property type="entry name" value="dinb family like domain"/>
    <property type="match status" value="1"/>
</dbReference>
<comment type="caution">
    <text evidence="1">The sequence shown here is derived from an EMBL/GenBank/DDBJ whole genome shotgun (WGS) entry which is preliminary data.</text>
</comment>
<protein>
    <submittedName>
        <fullName evidence="1">DinB family protein</fullName>
    </submittedName>
</protein>
<evidence type="ECO:0000313" key="2">
    <source>
        <dbReference type="Proteomes" id="UP000294114"/>
    </source>
</evidence>
<organism evidence="1 2">
    <name type="scientific">Micromonospora kangleipakensis</name>
    <dbReference type="NCBI Taxonomy" id="1077942"/>
    <lineage>
        <taxon>Bacteria</taxon>
        <taxon>Bacillati</taxon>
        <taxon>Actinomycetota</taxon>
        <taxon>Actinomycetes</taxon>
        <taxon>Micromonosporales</taxon>
        <taxon>Micromonosporaceae</taxon>
        <taxon>Micromonospora</taxon>
    </lineage>
</organism>
<sequence length="182" mass="20404">MNTTRDTLSLDEATRRIRVDHDLLLTRVERLSEQQLTAEYHVLSGPLGDFCESLHDLVAHVLMWDEINLAVLSEAVAGRSHWSLDPRWETPDAGRRLNRGGVAAGRHIPSPLLLHRLVAVRDALMDEFARYSERSWAEPGETPVLADGLGELARKVWTVPGHQAFWHAAIHLDQLTQAAATQ</sequence>
<dbReference type="OrthoDB" id="3826178at2"/>
<dbReference type="RefSeq" id="WP_130336703.1">
    <property type="nucleotide sequence ID" value="NZ_SHLD01000001.1"/>
</dbReference>
<gene>
    <name evidence="1" type="ORF">EV384_4831</name>
</gene>
<dbReference type="EMBL" id="SHLD01000001">
    <property type="protein sequence ID" value="RZU76200.1"/>
    <property type="molecule type" value="Genomic_DNA"/>
</dbReference>
<dbReference type="Proteomes" id="UP000294114">
    <property type="component" value="Unassembled WGS sequence"/>
</dbReference>
<dbReference type="AlphaFoldDB" id="A0A4Q8BE53"/>
<dbReference type="InterPro" id="IPR034660">
    <property type="entry name" value="DinB/YfiT-like"/>
</dbReference>
<name>A0A4Q8BE53_9ACTN</name>
<reference evidence="1 2" key="1">
    <citation type="submission" date="2019-02" db="EMBL/GenBank/DDBJ databases">
        <title>Sequencing the genomes of 1000 actinobacteria strains.</title>
        <authorList>
            <person name="Klenk H.-P."/>
        </authorList>
    </citation>
    <scope>NUCLEOTIDE SEQUENCE [LARGE SCALE GENOMIC DNA]</scope>
    <source>
        <strain evidence="1 2">DSM 45612</strain>
    </source>
</reference>
<evidence type="ECO:0000313" key="1">
    <source>
        <dbReference type="EMBL" id="RZU76200.1"/>
    </source>
</evidence>
<accession>A0A4Q8BE53</accession>